<accession>A0A5Q0QE40</accession>
<dbReference type="InterPro" id="IPR036849">
    <property type="entry name" value="Enolase-like_C_sf"/>
</dbReference>
<dbReference type="Gene3D" id="3.20.20.120">
    <property type="entry name" value="Enolase-like C-terminal domain"/>
    <property type="match status" value="1"/>
</dbReference>
<dbReference type="KEGG" id="sphe:GFH32_16515"/>
<dbReference type="SUPFAM" id="SSF51604">
    <property type="entry name" value="Enolase C-terminal domain-like"/>
    <property type="match status" value="1"/>
</dbReference>
<evidence type="ECO:0000256" key="2">
    <source>
        <dbReference type="ARBA" id="ARBA00022723"/>
    </source>
</evidence>
<dbReference type="Proteomes" id="UP000326921">
    <property type="component" value="Chromosome"/>
</dbReference>
<dbReference type="InterPro" id="IPR029017">
    <property type="entry name" value="Enolase-like_N"/>
</dbReference>
<organism evidence="3 4">
    <name type="scientific">Sphingobacterium zhuxiongii</name>
    <dbReference type="NCBI Taxonomy" id="2662364"/>
    <lineage>
        <taxon>Bacteria</taxon>
        <taxon>Pseudomonadati</taxon>
        <taxon>Bacteroidota</taxon>
        <taxon>Sphingobacteriia</taxon>
        <taxon>Sphingobacteriales</taxon>
        <taxon>Sphingobacteriaceae</taxon>
        <taxon>Sphingobacterium</taxon>
    </lineage>
</organism>
<comment type="similarity">
    <text evidence="1">Belongs to the mandelate racemase/muconate lactonizing enzyme family.</text>
</comment>
<gene>
    <name evidence="3" type="ORF">GFH32_16515</name>
</gene>
<dbReference type="GO" id="GO:0046872">
    <property type="term" value="F:metal ion binding"/>
    <property type="evidence" value="ECO:0007669"/>
    <property type="project" value="UniProtKB-KW"/>
</dbReference>
<dbReference type="PANTHER" id="PTHR48080">
    <property type="entry name" value="D-GALACTONATE DEHYDRATASE-RELATED"/>
    <property type="match status" value="1"/>
</dbReference>
<name>A0A5Q0QE40_9SPHI</name>
<keyword evidence="4" id="KW-1185">Reference proteome</keyword>
<keyword evidence="2" id="KW-0479">Metal-binding</keyword>
<protein>
    <submittedName>
        <fullName evidence="3">L-alanine-DL-glutamate epimerase</fullName>
    </submittedName>
</protein>
<dbReference type="InterPro" id="IPR034593">
    <property type="entry name" value="DgoD-like"/>
</dbReference>
<dbReference type="AlphaFoldDB" id="A0A5Q0QE40"/>
<reference evidence="3 4" key="1">
    <citation type="submission" date="2019-10" db="EMBL/GenBank/DDBJ databases">
        <authorList>
            <person name="Dong K."/>
        </authorList>
    </citation>
    <scope>NUCLEOTIDE SEQUENCE [LARGE SCALE GENOMIC DNA]</scope>
    <source>
        <strain evidence="4">dk4302</strain>
    </source>
</reference>
<evidence type="ECO:0000256" key="1">
    <source>
        <dbReference type="ARBA" id="ARBA00008031"/>
    </source>
</evidence>
<dbReference type="EMBL" id="CP045652">
    <property type="protein sequence ID" value="QGA27826.1"/>
    <property type="molecule type" value="Genomic_DNA"/>
</dbReference>
<evidence type="ECO:0000313" key="3">
    <source>
        <dbReference type="EMBL" id="QGA27826.1"/>
    </source>
</evidence>
<sequence length="430" mass="48951">MFNQLSVSKVHAVIEKEKLRFPFGFKGAYLTELWQAIAYVEDADGHYGVGMGTQSVLYADAEAFASTDEATGNTWMFEVSKAALAWLCDKKFSNPVEAMDQLVPYLEGKGKHITGRAALHINFIFNALVSVDNALWMLYGNKRGVKSFQQLIPEKYREAFANQNREVAVMFQISYSMPLQEIANAVDQGYYVFKIKTGSPGNQQEMLNQDKARLKVIHDVINERLAASNSKIPIYYTMDANGRYERKKDLINYLDYAKEIGAFERILLYEEPFVEANQERVEDLGVLVGADESIHSEQDAYRKIELGYNAFILKGIAKTLSLTMKIAKIAHENKIPCLCSDLTVNPVLMEWNKMIAASLTPFPILGTGLMETNGDMNYQKWEDMKLRHPYPDAEWTKVKAGKYYLNQDFFDRMGGILTVSDHYKQLLHIK</sequence>
<dbReference type="RefSeq" id="WP_153512653.1">
    <property type="nucleotide sequence ID" value="NZ_CP045652.1"/>
</dbReference>
<evidence type="ECO:0000313" key="4">
    <source>
        <dbReference type="Proteomes" id="UP000326921"/>
    </source>
</evidence>
<dbReference type="Gene3D" id="3.30.390.10">
    <property type="entry name" value="Enolase-like, N-terminal domain"/>
    <property type="match status" value="1"/>
</dbReference>
<dbReference type="PANTHER" id="PTHR48080:SF3">
    <property type="entry name" value="ENOLASE SUPERFAMILY MEMBER DDB_G0284701"/>
    <property type="match status" value="1"/>
</dbReference>
<dbReference type="GO" id="GO:0016854">
    <property type="term" value="F:racemase and epimerase activity"/>
    <property type="evidence" value="ECO:0007669"/>
    <property type="project" value="UniProtKB-ARBA"/>
</dbReference>
<dbReference type="SUPFAM" id="SSF54826">
    <property type="entry name" value="Enolase N-terminal domain-like"/>
    <property type="match status" value="1"/>
</dbReference>
<proteinExistence type="inferred from homology"/>